<keyword evidence="5" id="KW-0238">DNA-binding</keyword>
<dbReference type="OMA" id="YSSICEG"/>
<dbReference type="InterPro" id="IPR000536">
    <property type="entry name" value="Nucl_hrmn_rcpt_lig-bd"/>
</dbReference>
<evidence type="ECO:0000259" key="8">
    <source>
        <dbReference type="PROSITE" id="PS51843"/>
    </source>
</evidence>
<evidence type="ECO:0000313" key="10">
    <source>
        <dbReference type="EnsemblMetazoa" id="HelroP70532"/>
    </source>
</evidence>
<dbReference type="EMBL" id="KB097700">
    <property type="protein sequence ID" value="ESN91591.1"/>
    <property type="molecule type" value="Genomic_DNA"/>
</dbReference>
<dbReference type="SUPFAM" id="SSF48508">
    <property type="entry name" value="Nuclear receptor ligand-binding domain"/>
    <property type="match status" value="1"/>
</dbReference>
<dbReference type="Gene3D" id="1.10.565.10">
    <property type="entry name" value="Retinoid X Receptor"/>
    <property type="match status" value="1"/>
</dbReference>
<keyword evidence="1" id="KW-0479">Metal-binding</keyword>
<dbReference type="KEGG" id="hro:HELRODRAFT_70532"/>
<dbReference type="GeneID" id="20214475"/>
<dbReference type="eggNOG" id="KOG3575">
    <property type="taxonomic scope" value="Eukaryota"/>
</dbReference>
<keyword evidence="7" id="KW-0675">Receptor</keyword>
<proteinExistence type="predicted"/>
<keyword evidence="11" id="KW-1185">Reference proteome</keyword>
<dbReference type="GO" id="GO:0008270">
    <property type="term" value="F:zinc ion binding"/>
    <property type="evidence" value="ECO:0007669"/>
    <property type="project" value="UniProtKB-KW"/>
</dbReference>
<dbReference type="PROSITE" id="PS51843">
    <property type="entry name" value="NR_LBD"/>
    <property type="match status" value="1"/>
</dbReference>
<keyword evidence="3" id="KW-0862">Zinc</keyword>
<dbReference type="InParanoid" id="T1G077"/>
<name>T1G077_HELRO</name>
<evidence type="ECO:0000256" key="3">
    <source>
        <dbReference type="ARBA" id="ARBA00022833"/>
    </source>
</evidence>
<evidence type="ECO:0000256" key="5">
    <source>
        <dbReference type="ARBA" id="ARBA00023125"/>
    </source>
</evidence>
<dbReference type="PANTHER" id="PTHR24082:SF283">
    <property type="entry name" value="NUCLEAR HORMONE RECEPTOR HR96"/>
    <property type="match status" value="1"/>
</dbReference>
<evidence type="ECO:0000313" key="11">
    <source>
        <dbReference type="Proteomes" id="UP000015101"/>
    </source>
</evidence>
<dbReference type="FunFam" id="1.10.565.10:FF:000105">
    <property type="entry name" value="Uncharacterized protein"/>
    <property type="match status" value="1"/>
</dbReference>
<dbReference type="GO" id="GO:0045944">
    <property type="term" value="P:positive regulation of transcription by RNA polymerase II"/>
    <property type="evidence" value="ECO:0000318"/>
    <property type="project" value="GO_Central"/>
</dbReference>
<keyword evidence="6" id="KW-0804">Transcription</keyword>
<dbReference type="CTD" id="20214475"/>
<reference evidence="9 11" key="2">
    <citation type="journal article" date="2013" name="Nature">
        <title>Insights into bilaterian evolution from three spiralian genomes.</title>
        <authorList>
            <person name="Simakov O."/>
            <person name="Marletaz F."/>
            <person name="Cho S.J."/>
            <person name="Edsinger-Gonzales E."/>
            <person name="Havlak P."/>
            <person name="Hellsten U."/>
            <person name="Kuo D.H."/>
            <person name="Larsson T."/>
            <person name="Lv J."/>
            <person name="Arendt D."/>
            <person name="Savage R."/>
            <person name="Osoegawa K."/>
            <person name="de Jong P."/>
            <person name="Grimwood J."/>
            <person name="Chapman J.A."/>
            <person name="Shapiro H."/>
            <person name="Aerts A."/>
            <person name="Otillar R.P."/>
            <person name="Terry A.Y."/>
            <person name="Boore J.L."/>
            <person name="Grigoriev I.V."/>
            <person name="Lindberg D.R."/>
            <person name="Seaver E.C."/>
            <person name="Weisblat D.A."/>
            <person name="Putnam N.H."/>
            <person name="Rokhsar D.S."/>
        </authorList>
    </citation>
    <scope>NUCLEOTIDE SEQUENCE</scope>
</reference>
<evidence type="ECO:0000256" key="4">
    <source>
        <dbReference type="ARBA" id="ARBA00023015"/>
    </source>
</evidence>
<organism evidence="10 11">
    <name type="scientific">Helobdella robusta</name>
    <name type="common">Californian leech</name>
    <dbReference type="NCBI Taxonomy" id="6412"/>
    <lineage>
        <taxon>Eukaryota</taxon>
        <taxon>Metazoa</taxon>
        <taxon>Spiralia</taxon>
        <taxon>Lophotrochozoa</taxon>
        <taxon>Annelida</taxon>
        <taxon>Clitellata</taxon>
        <taxon>Hirudinea</taxon>
        <taxon>Rhynchobdellida</taxon>
        <taxon>Glossiphoniidae</taxon>
        <taxon>Helobdella</taxon>
    </lineage>
</organism>
<dbReference type="Proteomes" id="UP000015101">
    <property type="component" value="Unassembled WGS sequence"/>
</dbReference>
<dbReference type="InterPro" id="IPR050234">
    <property type="entry name" value="Nuclear_hormone_rcpt_NR1"/>
</dbReference>
<sequence length="250" mass="29367">MIYNHKYHRLLLHHYNHHHHHHHFHHHHHHHLHHHHHQVSIERDVSRHEANFSDLVNIAELSVRRVIAMAKQVPAFKLLPQEEQIHLLKGGSIELLILRSVITFDKEKQHFLDPVDPEETKAMKIEQLKTAELGTNLFEDHMRFVRSLAFDLCADDTTLILLLVISLFSPDRENLEQKSLVAKEQERFSSLLKSYLESVYPVGMARVLFPKLLLKLTDIRNLNEEHSQVLLKVNPESIQPLMKEVLDLSC</sequence>
<protein>
    <recommendedName>
        <fullName evidence="8">NR LBD domain-containing protein</fullName>
    </recommendedName>
</protein>
<dbReference type="HOGENOM" id="CLU_089063_0_0_1"/>
<gene>
    <name evidence="10" type="primary">20214475</name>
    <name evidence="9" type="ORF">HELRODRAFT_70532</name>
</gene>
<dbReference type="EnsemblMetazoa" id="HelroT70532">
    <property type="protein sequence ID" value="HelroP70532"/>
    <property type="gene ID" value="HelroG70532"/>
</dbReference>
<dbReference type="Pfam" id="PF00104">
    <property type="entry name" value="Hormone_recep"/>
    <property type="match status" value="1"/>
</dbReference>
<dbReference type="EMBL" id="AMQM01002127">
    <property type="status" value="NOT_ANNOTATED_CDS"/>
    <property type="molecule type" value="Genomic_DNA"/>
</dbReference>
<dbReference type="PANTHER" id="PTHR24082">
    <property type="entry name" value="NUCLEAR HORMONE RECEPTOR"/>
    <property type="match status" value="1"/>
</dbReference>
<evidence type="ECO:0000256" key="1">
    <source>
        <dbReference type="ARBA" id="ARBA00022723"/>
    </source>
</evidence>
<reference evidence="11" key="1">
    <citation type="submission" date="2012-12" db="EMBL/GenBank/DDBJ databases">
        <authorList>
            <person name="Hellsten U."/>
            <person name="Grimwood J."/>
            <person name="Chapman J.A."/>
            <person name="Shapiro H."/>
            <person name="Aerts A."/>
            <person name="Otillar R.P."/>
            <person name="Terry A.Y."/>
            <person name="Boore J.L."/>
            <person name="Simakov O."/>
            <person name="Marletaz F."/>
            <person name="Cho S.-J."/>
            <person name="Edsinger-Gonzales E."/>
            <person name="Havlak P."/>
            <person name="Kuo D.-H."/>
            <person name="Larsson T."/>
            <person name="Lv J."/>
            <person name="Arendt D."/>
            <person name="Savage R."/>
            <person name="Osoegawa K."/>
            <person name="de Jong P."/>
            <person name="Lindberg D.R."/>
            <person name="Seaver E.C."/>
            <person name="Weisblat D.A."/>
            <person name="Putnam N.H."/>
            <person name="Grigoriev I.V."/>
            <person name="Rokhsar D.S."/>
        </authorList>
    </citation>
    <scope>NUCLEOTIDE SEQUENCE</scope>
</reference>
<evidence type="ECO:0000256" key="7">
    <source>
        <dbReference type="ARBA" id="ARBA00023170"/>
    </source>
</evidence>
<evidence type="ECO:0000256" key="6">
    <source>
        <dbReference type="ARBA" id="ARBA00023163"/>
    </source>
</evidence>
<reference evidence="10" key="3">
    <citation type="submission" date="2015-06" db="UniProtKB">
        <authorList>
            <consortium name="EnsemblMetazoa"/>
        </authorList>
    </citation>
    <scope>IDENTIFICATION</scope>
</reference>
<keyword evidence="2" id="KW-0863">Zinc-finger</keyword>
<dbReference type="GO" id="GO:0000978">
    <property type="term" value="F:RNA polymerase II cis-regulatory region sequence-specific DNA binding"/>
    <property type="evidence" value="ECO:0000318"/>
    <property type="project" value="GO_Central"/>
</dbReference>
<dbReference type="SMART" id="SM00430">
    <property type="entry name" value="HOLI"/>
    <property type="match status" value="1"/>
</dbReference>
<dbReference type="GO" id="GO:0030522">
    <property type="term" value="P:intracellular receptor signaling pathway"/>
    <property type="evidence" value="ECO:0000318"/>
    <property type="project" value="GO_Central"/>
</dbReference>
<dbReference type="RefSeq" id="XP_009030146.1">
    <property type="nucleotide sequence ID" value="XM_009031898.1"/>
</dbReference>
<dbReference type="GO" id="GO:0004879">
    <property type="term" value="F:nuclear receptor activity"/>
    <property type="evidence" value="ECO:0000318"/>
    <property type="project" value="GO_Central"/>
</dbReference>
<dbReference type="AlphaFoldDB" id="T1G077"/>
<dbReference type="STRING" id="6412.T1G077"/>
<dbReference type="OrthoDB" id="6352325at2759"/>
<dbReference type="GO" id="GO:0005634">
    <property type="term" value="C:nucleus"/>
    <property type="evidence" value="ECO:0000318"/>
    <property type="project" value="GO_Central"/>
</dbReference>
<dbReference type="InterPro" id="IPR001723">
    <property type="entry name" value="Nuclear_hrmn_rcpt"/>
</dbReference>
<dbReference type="PRINTS" id="PR00398">
    <property type="entry name" value="STRDHORMONER"/>
</dbReference>
<accession>T1G077</accession>
<dbReference type="GO" id="GO:0030154">
    <property type="term" value="P:cell differentiation"/>
    <property type="evidence" value="ECO:0000318"/>
    <property type="project" value="GO_Central"/>
</dbReference>
<evidence type="ECO:0000256" key="2">
    <source>
        <dbReference type="ARBA" id="ARBA00022771"/>
    </source>
</evidence>
<keyword evidence="4" id="KW-0805">Transcription regulation</keyword>
<feature type="domain" description="NR LBD" evidence="8">
    <location>
        <begin position="24"/>
        <end position="250"/>
    </location>
</feature>
<evidence type="ECO:0000313" key="9">
    <source>
        <dbReference type="EMBL" id="ESN91591.1"/>
    </source>
</evidence>
<dbReference type="InterPro" id="IPR035500">
    <property type="entry name" value="NHR-like_dom_sf"/>
</dbReference>
<dbReference type="GO" id="GO:0000122">
    <property type="term" value="P:negative regulation of transcription by RNA polymerase II"/>
    <property type="evidence" value="ECO:0000318"/>
    <property type="project" value="GO_Central"/>
</dbReference>